<evidence type="ECO:0000256" key="1">
    <source>
        <dbReference type="ARBA" id="ARBA00008344"/>
    </source>
</evidence>
<dbReference type="PRINTS" id="PR00449">
    <property type="entry name" value="RASTRNSFRMNG"/>
</dbReference>
<dbReference type="OrthoDB" id="18798at2759"/>
<dbReference type="PROSITE" id="PS51419">
    <property type="entry name" value="RAB"/>
    <property type="match status" value="1"/>
</dbReference>
<dbReference type="GO" id="GO:0003925">
    <property type="term" value="F:G protein activity"/>
    <property type="evidence" value="ECO:0007669"/>
    <property type="project" value="UniProtKB-EC"/>
</dbReference>
<dbReference type="SMART" id="SM00175">
    <property type="entry name" value="RAB"/>
    <property type="match status" value="1"/>
</dbReference>
<dbReference type="InterPro" id="IPR005225">
    <property type="entry name" value="Small_GTP-bd"/>
</dbReference>
<dbReference type="InterPro" id="IPR051065">
    <property type="entry name" value="Ras-related_GTPase"/>
</dbReference>
<dbReference type="PANTHER" id="PTHR45704">
    <property type="entry name" value="RAS-LIKE FAMILY MEMBER 11"/>
    <property type="match status" value="1"/>
</dbReference>
<evidence type="ECO:0000256" key="2">
    <source>
        <dbReference type="ARBA" id="ARBA00011984"/>
    </source>
</evidence>
<gene>
    <name evidence="5" type="ORF">DPMN_054122</name>
</gene>
<dbReference type="Proteomes" id="UP000828390">
    <property type="component" value="Unassembled WGS sequence"/>
</dbReference>
<dbReference type="SMART" id="SM00174">
    <property type="entry name" value="RHO"/>
    <property type="match status" value="1"/>
</dbReference>
<protein>
    <recommendedName>
        <fullName evidence="2">small monomeric GTPase</fullName>
        <ecNumber evidence="2">3.6.5.2</ecNumber>
    </recommendedName>
</protein>
<dbReference type="InterPro" id="IPR027417">
    <property type="entry name" value="P-loop_NTPase"/>
</dbReference>
<dbReference type="SMART" id="SM00173">
    <property type="entry name" value="RAS"/>
    <property type="match status" value="1"/>
</dbReference>
<dbReference type="PROSITE" id="PS51421">
    <property type="entry name" value="RAS"/>
    <property type="match status" value="1"/>
</dbReference>
<dbReference type="EC" id="3.6.5.2" evidence="2"/>
<dbReference type="EMBL" id="JAIWYP010000012">
    <property type="protein sequence ID" value="KAH3728175.1"/>
    <property type="molecule type" value="Genomic_DNA"/>
</dbReference>
<evidence type="ECO:0000313" key="6">
    <source>
        <dbReference type="Proteomes" id="UP000828390"/>
    </source>
</evidence>
<dbReference type="GO" id="GO:0005525">
    <property type="term" value="F:GTP binding"/>
    <property type="evidence" value="ECO:0007669"/>
    <property type="project" value="InterPro"/>
</dbReference>
<name>A0A9D4CMM2_DREPO</name>
<sequence length="241" mass="27541">MAINGVRGPPGIHPGRLTVPGQKPRASVYDKEYNCCRIVLLGIPGVGKTALTVRFMTRRFIGEYCPTLETIHRCQCHVDNEDTRTEILDTAGQMCADGGWVWKDYYAFWGDCYLFIYSINDRQSFEQIMNFKRHVENIRQAPVFGLLVGNKADLLHDRQVPEVEGIELADEIGCRFYEISAADWTQVDKIVDLFHDAVREYRRSRGMRMRRPSSSTRFRQAIQKVITGKGGTTRRSPSTTT</sequence>
<dbReference type="InterPro" id="IPR001806">
    <property type="entry name" value="Small_GTPase"/>
</dbReference>
<dbReference type="AlphaFoldDB" id="A0A9D4CMM2"/>
<dbReference type="SUPFAM" id="SSF52540">
    <property type="entry name" value="P-loop containing nucleoside triphosphate hydrolases"/>
    <property type="match status" value="1"/>
</dbReference>
<evidence type="ECO:0000256" key="3">
    <source>
        <dbReference type="ARBA" id="ARBA00022801"/>
    </source>
</evidence>
<dbReference type="Gene3D" id="3.40.50.300">
    <property type="entry name" value="P-loop containing nucleotide triphosphate hydrolases"/>
    <property type="match status" value="1"/>
</dbReference>
<accession>A0A9D4CMM2</accession>
<proteinExistence type="inferred from homology"/>
<dbReference type="Pfam" id="PF00071">
    <property type="entry name" value="Ras"/>
    <property type="match status" value="1"/>
</dbReference>
<comment type="catalytic activity">
    <reaction evidence="4">
        <text>GTP + H2O = GDP + phosphate + H(+)</text>
        <dbReference type="Rhea" id="RHEA:19669"/>
        <dbReference type="ChEBI" id="CHEBI:15377"/>
        <dbReference type="ChEBI" id="CHEBI:15378"/>
        <dbReference type="ChEBI" id="CHEBI:37565"/>
        <dbReference type="ChEBI" id="CHEBI:43474"/>
        <dbReference type="ChEBI" id="CHEBI:58189"/>
        <dbReference type="EC" id="3.6.5.2"/>
    </reaction>
</comment>
<comment type="similarity">
    <text evidence="1">Belongs to the small GTPase superfamily. Ras family.</text>
</comment>
<reference evidence="5" key="2">
    <citation type="submission" date="2020-11" db="EMBL/GenBank/DDBJ databases">
        <authorList>
            <person name="McCartney M.A."/>
            <person name="Auch B."/>
            <person name="Kono T."/>
            <person name="Mallez S."/>
            <person name="Becker A."/>
            <person name="Gohl D.M."/>
            <person name="Silverstein K.A.T."/>
            <person name="Koren S."/>
            <person name="Bechman K.B."/>
            <person name="Herman A."/>
            <person name="Abrahante J.E."/>
            <person name="Garbe J."/>
        </authorList>
    </citation>
    <scope>NUCLEOTIDE SEQUENCE</scope>
    <source>
        <strain evidence="5">Duluth1</strain>
        <tissue evidence="5">Whole animal</tissue>
    </source>
</reference>
<comment type="caution">
    <text evidence="5">The sequence shown here is derived from an EMBL/GenBank/DDBJ whole genome shotgun (WGS) entry which is preliminary data.</text>
</comment>
<keyword evidence="3" id="KW-0378">Hydrolase</keyword>
<organism evidence="5 6">
    <name type="scientific">Dreissena polymorpha</name>
    <name type="common">Zebra mussel</name>
    <name type="synonym">Mytilus polymorpha</name>
    <dbReference type="NCBI Taxonomy" id="45954"/>
    <lineage>
        <taxon>Eukaryota</taxon>
        <taxon>Metazoa</taxon>
        <taxon>Spiralia</taxon>
        <taxon>Lophotrochozoa</taxon>
        <taxon>Mollusca</taxon>
        <taxon>Bivalvia</taxon>
        <taxon>Autobranchia</taxon>
        <taxon>Heteroconchia</taxon>
        <taxon>Euheterodonta</taxon>
        <taxon>Imparidentia</taxon>
        <taxon>Neoheterodontei</taxon>
        <taxon>Myida</taxon>
        <taxon>Dreissenoidea</taxon>
        <taxon>Dreissenidae</taxon>
        <taxon>Dreissena</taxon>
    </lineage>
</organism>
<keyword evidence="6" id="KW-1185">Reference proteome</keyword>
<evidence type="ECO:0000256" key="4">
    <source>
        <dbReference type="ARBA" id="ARBA00048098"/>
    </source>
</evidence>
<evidence type="ECO:0000313" key="5">
    <source>
        <dbReference type="EMBL" id="KAH3728175.1"/>
    </source>
</evidence>
<reference evidence="5" key="1">
    <citation type="journal article" date="2019" name="bioRxiv">
        <title>The Genome of the Zebra Mussel, Dreissena polymorpha: A Resource for Invasive Species Research.</title>
        <authorList>
            <person name="McCartney M.A."/>
            <person name="Auch B."/>
            <person name="Kono T."/>
            <person name="Mallez S."/>
            <person name="Zhang Y."/>
            <person name="Obille A."/>
            <person name="Becker A."/>
            <person name="Abrahante J.E."/>
            <person name="Garbe J."/>
            <person name="Badalamenti J.P."/>
            <person name="Herman A."/>
            <person name="Mangelson H."/>
            <person name="Liachko I."/>
            <person name="Sullivan S."/>
            <person name="Sone E.D."/>
            <person name="Koren S."/>
            <person name="Silverstein K.A.T."/>
            <person name="Beckman K.B."/>
            <person name="Gohl D.M."/>
        </authorList>
    </citation>
    <scope>NUCLEOTIDE SEQUENCE</scope>
    <source>
        <strain evidence="5">Duluth1</strain>
        <tissue evidence="5">Whole animal</tissue>
    </source>
</reference>
<dbReference type="NCBIfam" id="TIGR00231">
    <property type="entry name" value="small_GTP"/>
    <property type="match status" value="1"/>
</dbReference>